<protein>
    <submittedName>
        <fullName evidence="1">Uncharacterized protein</fullName>
    </submittedName>
</protein>
<dbReference type="AlphaFoldDB" id="A0ABD1P0F5"/>
<proteinExistence type="predicted"/>
<evidence type="ECO:0000313" key="2">
    <source>
        <dbReference type="Proteomes" id="UP001604336"/>
    </source>
</evidence>
<comment type="caution">
    <text evidence="1">The sequence shown here is derived from an EMBL/GenBank/DDBJ whole genome shotgun (WGS) entry which is preliminary data.</text>
</comment>
<dbReference type="Proteomes" id="UP001604336">
    <property type="component" value="Unassembled WGS sequence"/>
</dbReference>
<reference evidence="2" key="1">
    <citation type="submission" date="2024-07" db="EMBL/GenBank/DDBJ databases">
        <title>Two chromosome-level genome assemblies of Korean endemic species Abeliophyllum distichum and Forsythia ovata (Oleaceae).</title>
        <authorList>
            <person name="Jang H."/>
        </authorList>
    </citation>
    <scope>NUCLEOTIDE SEQUENCE [LARGE SCALE GENOMIC DNA]</scope>
</reference>
<sequence length="131" mass="15164">MQRLAKHSRLARNIEALHWIRCDGFKSAKIFIGHPRHYKNLRGLCWAPEVVARRLGFGFLVRIHVSIKNNISLITSLVIPKYQIVRMRRPAKHSSLARNIEALHGIRCDGFNSAKMFIKPPRPYKNLRGLC</sequence>
<gene>
    <name evidence="1" type="ORF">Adt_46406</name>
</gene>
<dbReference type="EMBL" id="JBFOLK010000063">
    <property type="protein sequence ID" value="KAL2457337.1"/>
    <property type="molecule type" value="Genomic_DNA"/>
</dbReference>
<evidence type="ECO:0000313" key="1">
    <source>
        <dbReference type="EMBL" id="KAL2457337.1"/>
    </source>
</evidence>
<organism evidence="1 2">
    <name type="scientific">Abeliophyllum distichum</name>
    <dbReference type="NCBI Taxonomy" id="126358"/>
    <lineage>
        <taxon>Eukaryota</taxon>
        <taxon>Viridiplantae</taxon>
        <taxon>Streptophyta</taxon>
        <taxon>Embryophyta</taxon>
        <taxon>Tracheophyta</taxon>
        <taxon>Spermatophyta</taxon>
        <taxon>Magnoliopsida</taxon>
        <taxon>eudicotyledons</taxon>
        <taxon>Gunneridae</taxon>
        <taxon>Pentapetalae</taxon>
        <taxon>asterids</taxon>
        <taxon>lamiids</taxon>
        <taxon>Lamiales</taxon>
        <taxon>Oleaceae</taxon>
        <taxon>Forsythieae</taxon>
        <taxon>Abeliophyllum</taxon>
    </lineage>
</organism>
<name>A0ABD1P0F5_9LAMI</name>
<keyword evidence="2" id="KW-1185">Reference proteome</keyword>
<accession>A0ABD1P0F5</accession>